<dbReference type="InterPro" id="IPR052155">
    <property type="entry name" value="Biofilm_reg_signaling"/>
</dbReference>
<feature type="domain" description="EAL" evidence="1">
    <location>
        <begin position="612"/>
        <end position="862"/>
    </location>
</feature>
<dbReference type="EMBL" id="JAFIRR010000033">
    <property type="protein sequence ID" value="MCO6415769.1"/>
    <property type="molecule type" value="Genomic_DNA"/>
</dbReference>
<evidence type="ECO:0000259" key="2">
    <source>
        <dbReference type="PROSITE" id="PS50885"/>
    </source>
</evidence>
<dbReference type="Gene3D" id="3.20.20.450">
    <property type="entry name" value="EAL domain"/>
    <property type="match status" value="1"/>
</dbReference>
<dbReference type="NCBIfam" id="TIGR00254">
    <property type="entry name" value="GGDEF"/>
    <property type="match status" value="1"/>
</dbReference>
<dbReference type="Gene3D" id="3.30.70.270">
    <property type="match status" value="1"/>
</dbReference>
<dbReference type="CDD" id="cd01948">
    <property type="entry name" value="EAL"/>
    <property type="match status" value="1"/>
</dbReference>
<name>A0ABT1D3I3_9PROT</name>
<keyword evidence="5" id="KW-1185">Reference proteome</keyword>
<dbReference type="SUPFAM" id="SSF55073">
    <property type="entry name" value="Nucleotide cyclase"/>
    <property type="match status" value="1"/>
</dbReference>
<protein>
    <submittedName>
        <fullName evidence="4">EAL domain-containing protein</fullName>
    </submittedName>
</protein>
<dbReference type="InterPro" id="IPR029787">
    <property type="entry name" value="Nucleotide_cyclase"/>
</dbReference>
<comment type="caution">
    <text evidence="4">The sequence shown here is derived from an EMBL/GenBank/DDBJ whole genome shotgun (WGS) entry which is preliminary data.</text>
</comment>
<feature type="domain" description="HAMP" evidence="2">
    <location>
        <begin position="389"/>
        <end position="442"/>
    </location>
</feature>
<dbReference type="SMART" id="SM00052">
    <property type="entry name" value="EAL"/>
    <property type="match status" value="1"/>
</dbReference>
<evidence type="ECO:0000259" key="3">
    <source>
        <dbReference type="PROSITE" id="PS50887"/>
    </source>
</evidence>
<dbReference type="Pfam" id="PF00990">
    <property type="entry name" value="GGDEF"/>
    <property type="match status" value="1"/>
</dbReference>
<accession>A0ABT1D3I3</accession>
<dbReference type="Gene3D" id="6.10.340.10">
    <property type="match status" value="1"/>
</dbReference>
<dbReference type="PANTHER" id="PTHR44757:SF2">
    <property type="entry name" value="BIOFILM ARCHITECTURE MAINTENANCE PROTEIN MBAA"/>
    <property type="match status" value="1"/>
</dbReference>
<evidence type="ECO:0000259" key="1">
    <source>
        <dbReference type="PROSITE" id="PS50883"/>
    </source>
</evidence>
<dbReference type="PROSITE" id="PS50883">
    <property type="entry name" value="EAL"/>
    <property type="match status" value="1"/>
</dbReference>
<dbReference type="InterPro" id="IPR001633">
    <property type="entry name" value="EAL_dom"/>
</dbReference>
<gene>
    <name evidence="4" type="ORF">JYK14_06190</name>
</gene>
<dbReference type="SUPFAM" id="SSF141868">
    <property type="entry name" value="EAL domain-like"/>
    <property type="match status" value="1"/>
</dbReference>
<dbReference type="PROSITE" id="PS50887">
    <property type="entry name" value="GGDEF"/>
    <property type="match status" value="1"/>
</dbReference>
<proteinExistence type="predicted"/>
<dbReference type="PANTHER" id="PTHR44757">
    <property type="entry name" value="DIGUANYLATE CYCLASE DGCP"/>
    <property type="match status" value="1"/>
</dbReference>
<sequence length="866" mass="92556">MEFAAHPLRGRPLGLRARLILAFLAMALLVLLTGGAASIYVQRGQDRLGLLAEIATPLRSESAELRLTAQRMQATLMAALAASDTTDEELDAQLAAFEALRRSSEAGLGRIGILAARAGVVLPLDHAAAATAEVIRLMTEMVAAHRQRLAATQKRLERQREYRARLGELRSAVQPYVGDTALAMATLLGRMRAAAEAGTFSPAEELALAGAMSRAIHPVLPAIGAMMEARLAINAQTDMLLGLADPVAMAAETRQLLALRARAAAAVEILLARLGAAEAYMPRDPAREALLLEVLDGMDRALYGADGVLAYHRVALEAAAAVARGERALRQADDRLADALASTATLAEELEDRAREAAEGTARQARFALAASGLGGALLAVLLGVLFTRRLLGPLTRLEEAVRNLSEGRLGARLEGAARRDEAEAVAASVLDRVAHLATHDALTGLPNRALFRDRLDQALAQARRQGTTLVVHCIDRDRFKEVNVTLGHAAGDLLLTQVATRLQACIRETDTLARLGGDEFAVVQCGAIPPAEVEALARRMVEALAEPFDLNGHQAIIGTSIGIALRQGGEALVDPALLLQEADVALYQAKDAGRGTWCFFETEMNARLQARKALEADLRLALAEGRFSLHYQPQFDLAHRRLVGAEALLRWDHPARGPLLPEQFMPLAEETGLIGPIGAWVLGEACRRAAAWPALPRIAVNVSPGQFRRAGFIAMVERSLRESGLAPERLELEVPEALLMSDAEATLAALTRLRALGVTVALDDFGTGNSSLGTLRRFAFDRIKIDRSFIRGLGTDRDATAIIRAVLGMSRALGIRTQAGGVEDERQAAMLAGEGCEEVQGYLYGRPASAEEFAALLPRLAPVAG</sequence>
<dbReference type="InterPro" id="IPR043128">
    <property type="entry name" value="Rev_trsase/Diguanyl_cyclase"/>
</dbReference>
<reference evidence="4 5" key="1">
    <citation type="submission" date="2021-12" db="EMBL/GenBank/DDBJ databases">
        <title>Siccirubricoccus leaddurans sp. nov., a high concentration Zn2+ tolerance bacterium.</title>
        <authorList>
            <person name="Cao Y."/>
        </authorList>
    </citation>
    <scope>NUCLEOTIDE SEQUENCE [LARGE SCALE GENOMIC DNA]</scope>
    <source>
        <strain evidence="4 5">KC 17139</strain>
    </source>
</reference>
<dbReference type="InterPro" id="IPR003660">
    <property type="entry name" value="HAMP_dom"/>
</dbReference>
<dbReference type="InterPro" id="IPR000160">
    <property type="entry name" value="GGDEF_dom"/>
</dbReference>
<dbReference type="InterPro" id="IPR035919">
    <property type="entry name" value="EAL_sf"/>
</dbReference>
<evidence type="ECO:0000313" key="4">
    <source>
        <dbReference type="EMBL" id="MCO6415769.1"/>
    </source>
</evidence>
<dbReference type="SMART" id="SM00267">
    <property type="entry name" value="GGDEF"/>
    <property type="match status" value="1"/>
</dbReference>
<organism evidence="4 5">
    <name type="scientific">Siccirubricoccus soli</name>
    <dbReference type="NCBI Taxonomy" id="2899147"/>
    <lineage>
        <taxon>Bacteria</taxon>
        <taxon>Pseudomonadati</taxon>
        <taxon>Pseudomonadota</taxon>
        <taxon>Alphaproteobacteria</taxon>
        <taxon>Acetobacterales</taxon>
        <taxon>Roseomonadaceae</taxon>
        <taxon>Siccirubricoccus</taxon>
    </lineage>
</organism>
<dbReference type="Proteomes" id="UP001523392">
    <property type="component" value="Unassembled WGS sequence"/>
</dbReference>
<evidence type="ECO:0000313" key="5">
    <source>
        <dbReference type="Proteomes" id="UP001523392"/>
    </source>
</evidence>
<dbReference type="RefSeq" id="WP_252952369.1">
    <property type="nucleotide sequence ID" value="NZ_JAFIRR010000033.1"/>
</dbReference>
<dbReference type="Pfam" id="PF00563">
    <property type="entry name" value="EAL"/>
    <property type="match status" value="1"/>
</dbReference>
<feature type="domain" description="GGDEF" evidence="3">
    <location>
        <begin position="468"/>
        <end position="603"/>
    </location>
</feature>
<dbReference type="PROSITE" id="PS50885">
    <property type="entry name" value="HAMP"/>
    <property type="match status" value="1"/>
</dbReference>
<dbReference type="CDD" id="cd01949">
    <property type="entry name" value="GGDEF"/>
    <property type="match status" value="1"/>
</dbReference>
<dbReference type="Pfam" id="PF00672">
    <property type="entry name" value="HAMP"/>
    <property type="match status" value="1"/>
</dbReference>